<protein>
    <submittedName>
        <fullName evidence="4">Nucleoside hydrolase</fullName>
    </submittedName>
</protein>
<dbReference type="PANTHER" id="PTHR12304">
    <property type="entry name" value="INOSINE-URIDINE PREFERRING NUCLEOSIDE HYDROLASE"/>
    <property type="match status" value="1"/>
</dbReference>
<comment type="caution">
    <text evidence="4">The sequence shown here is derived from an EMBL/GenBank/DDBJ whole genome shotgun (WGS) entry which is preliminary data.</text>
</comment>
<dbReference type="RefSeq" id="WP_131498077.1">
    <property type="nucleotide sequence ID" value="NZ_SJKC01000003.1"/>
</dbReference>
<dbReference type="InterPro" id="IPR023186">
    <property type="entry name" value="IUNH"/>
</dbReference>
<dbReference type="Pfam" id="PF01156">
    <property type="entry name" value="IU_nuc_hydro"/>
    <property type="match status" value="1"/>
</dbReference>
<sequence length="321" mass="33426">MSRPVLLDVDTGIDDAFALILALRHPDLDVRAVTCVAGNTSVDQVVRNTLTVVDAAGGPQIPVARGAERPLLAASRDASHVHGHDGLGDLGLPTSVRPPIEAHAVEVMRQQLLGSTTPMTLIALAPLTNVALLLRTYPEAAAKLERIVVMGGSASVGNATPVAEFNVWHDPEAAAMVFASGLPVTMYGLDVFYQVGIREDEAAKLAVSSDAATSLVGRLIAGQIGKVRDEERIPAGTATIGDAGAVCAVADPGGLTTASLPVRVCLEGGDTRGQTVVDRRTRPGEADLLGRAATPRIDVALDVDAERYRRLFLDVACLGEA</sequence>
<reference evidence="4 5" key="1">
    <citation type="submission" date="2019-02" db="EMBL/GenBank/DDBJ databases">
        <title>Kribbella capetownensis sp. nov. and Kribbella speibonae sp. nov., isolated from soil.</title>
        <authorList>
            <person name="Curtis S.M."/>
            <person name="Norton I."/>
            <person name="Everest G.J."/>
            <person name="Meyers P.R."/>
        </authorList>
    </citation>
    <scope>NUCLEOTIDE SEQUENCE [LARGE SCALE GENOMIC DNA]</scope>
    <source>
        <strain evidence="4 5">YM55</strain>
    </source>
</reference>
<accession>A0A4R0IR51</accession>
<proteinExistence type="predicted"/>
<gene>
    <name evidence="4" type="ORF">E0H92_26705</name>
</gene>
<dbReference type="GO" id="GO:0005829">
    <property type="term" value="C:cytosol"/>
    <property type="evidence" value="ECO:0007669"/>
    <property type="project" value="TreeGrafter"/>
</dbReference>
<dbReference type="AlphaFoldDB" id="A0A4R0IR51"/>
<organism evidence="4 5">
    <name type="scientific">Kribbella speibonae</name>
    <dbReference type="NCBI Taxonomy" id="1572660"/>
    <lineage>
        <taxon>Bacteria</taxon>
        <taxon>Bacillati</taxon>
        <taxon>Actinomycetota</taxon>
        <taxon>Actinomycetes</taxon>
        <taxon>Propionibacteriales</taxon>
        <taxon>Kribbellaceae</taxon>
        <taxon>Kribbella</taxon>
    </lineage>
</organism>
<dbReference type="Gene3D" id="3.90.245.10">
    <property type="entry name" value="Ribonucleoside hydrolase-like"/>
    <property type="match status" value="1"/>
</dbReference>
<dbReference type="GO" id="GO:0008477">
    <property type="term" value="F:purine nucleosidase activity"/>
    <property type="evidence" value="ECO:0007669"/>
    <property type="project" value="TreeGrafter"/>
</dbReference>
<evidence type="ECO:0000256" key="1">
    <source>
        <dbReference type="ARBA" id="ARBA00022801"/>
    </source>
</evidence>
<feature type="domain" description="Inosine/uridine-preferring nucleoside hydrolase" evidence="3">
    <location>
        <begin position="5"/>
        <end position="309"/>
    </location>
</feature>
<dbReference type="Proteomes" id="UP000294225">
    <property type="component" value="Unassembled WGS sequence"/>
</dbReference>
<evidence type="ECO:0000259" key="3">
    <source>
        <dbReference type="Pfam" id="PF01156"/>
    </source>
</evidence>
<dbReference type="GO" id="GO:0006152">
    <property type="term" value="P:purine nucleoside catabolic process"/>
    <property type="evidence" value="ECO:0007669"/>
    <property type="project" value="TreeGrafter"/>
</dbReference>
<keyword evidence="1 4" id="KW-0378">Hydrolase</keyword>
<dbReference type="SUPFAM" id="SSF53590">
    <property type="entry name" value="Nucleoside hydrolase"/>
    <property type="match status" value="1"/>
</dbReference>
<evidence type="ECO:0000256" key="2">
    <source>
        <dbReference type="ARBA" id="ARBA00023295"/>
    </source>
</evidence>
<evidence type="ECO:0000313" key="4">
    <source>
        <dbReference type="EMBL" id="TCC36251.1"/>
    </source>
</evidence>
<dbReference type="InterPro" id="IPR001910">
    <property type="entry name" value="Inosine/uridine_hydrolase_dom"/>
</dbReference>
<evidence type="ECO:0000313" key="5">
    <source>
        <dbReference type="Proteomes" id="UP000294225"/>
    </source>
</evidence>
<keyword evidence="2" id="KW-0326">Glycosidase</keyword>
<dbReference type="EMBL" id="SJKC01000003">
    <property type="protein sequence ID" value="TCC36251.1"/>
    <property type="molecule type" value="Genomic_DNA"/>
</dbReference>
<name>A0A4R0IR51_9ACTN</name>
<dbReference type="PANTHER" id="PTHR12304:SF4">
    <property type="entry name" value="URIDINE NUCLEOSIDASE"/>
    <property type="match status" value="1"/>
</dbReference>
<dbReference type="InterPro" id="IPR036452">
    <property type="entry name" value="Ribo_hydro-like"/>
</dbReference>